<dbReference type="Proteomes" id="UP001597214">
    <property type="component" value="Unassembled WGS sequence"/>
</dbReference>
<gene>
    <name evidence="1" type="ORF">ACFSCX_23330</name>
</gene>
<organism evidence="1 2">
    <name type="scientific">Bacillus salitolerans</name>
    <dbReference type="NCBI Taxonomy" id="1437434"/>
    <lineage>
        <taxon>Bacteria</taxon>
        <taxon>Bacillati</taxon>
        <taxon>Bacillota</taxon>
        <taxon>Bacilli</taxon>
        <taxon>Bacillales</taxon>
        <taxon>Bacillaceae</taxon>
        <taxon>Bacillus</taxon>
    </lineage>
</organism>
<keyword evidence="2" id="KW-1185">Reference proteome</keyword>
<evidence type="ECO:0000313" key="2">
    <source>
        <dbReference type="Proteomes" id="UP001597214"/>
    </source>
</evidence>
<dbReference type="RefSeq" id="WP_377930658.1">
    <property type="nucleotide sequence ID" value="NZ_JBHUEM010000055.1"/>
</dbReference>
<proteinExistence type="predicted"/>
<reference evidence="2" key="1">
    <citation type="journal article" date="2019" name="Int. J. Syst. Evol. Microbiol.">
        <title>The Global Catalogue of Microorganisms (GCM) 10K type strain sequencing project: providing services to taxonomists for standard genome sequencing and annotation.</title>
        <authorList>
            <consortium name="The Broad Institute Genomics Platform"/>
            <consortium name="The Broad Institute Genome Sequencing Center for Infectious Disease"/>
            <person name="Wu L."/>
            <person name="Ma J."/>
        </authorList>
    </citation>
    <scope>NUCLEOTIDE SEQUENCE [LARGE SCALE GENOMIC DNA]</scope>
    <source>
        <strain evidence="2">CCUG 49339</strain>
    </source>
</reference>
<name>A0ABW4LWD2_9BACI</name>
<comment type="caution">
    <text evidence="1">The sequence shown here is derived from an EMBL/GenBank/DDBJ whole genome shotgun (WGS) entry which is preliminary data.</text>
</comment>
<evidence type="ECO:0000313" key="1">
    <source>
        <dbReference type="EMBL" id="MFD1739417.1"/>
    </source>
</evidence>
<protein>
    <submittedName>
        <fullName evidence="1">Uncharacterized protein</fullName>
    </submittedName>
</protein>
<sequence length="86" mass="10033">MEEVLKQILIELKEMKSDIHEIRVDIGDLKQGQARLEIGQEKLQKNLIESLGAYTEKIADHVDDKTEVLNKRVYKVESDIERLSRQ</sequence>
<dbReference type="EMBL" id="JBHUEM010000055">
    <property type="protein sequence ID" value="MFD1739417.1"/>
    <property type="molecule type" value="Genomic_DNA"/>
</dbReference>
<accession>A0ABW4LWD2</accession>